<dbReference type="PROSITE" id="PS50110">
    <property type="entry name" value="RESPONSE_REGULATORY"/>
    <property type="match status" value="1"/>
</dbReference>
<dbReference type="EMBL" id="JBHSUS010000001">
    <property type="protein sequence ID" value="MFC6441253.1"/>
    <property type="molecule type" value="Genomic_DNA"/>
</dbReference>
<evidence type="ECO:0000313" key="5">
    <source>
        <dbReference type="Proteomes" id="UP001596364"/>
    </source>
</evidence>
<dbReference type="SUPFAM" id="SSF52172">
    <property type="entry name" value="CheY-like"/>
    <property type="match status" value="1"/>
</dbReference>
<name>A0ABW1XMC3_9ALTE</name>
<evidence type="ECO:0000313" key="4">
    <source>
        <dbReference type="EMBL" id="MFC6441253.1"/>
    </source>
</evidence>
<sequence>MPSNTTHIIYYRTDPEADKLLINILSDYFASVLVVDAMRDICRQLISKEQKVFLITGPSVVKCLSAYYRSLDAVAEYPVCEHRVVAMVPRHEEAEAYQAFRSGIVDDYMVARPVYEMHRVILICEHLLASMGIAVKHKKGDMTFVREIGKVSEDVGRAVSRGLERRELLRSEFEQTMLDIDKALDGAVAKIRSHQPVDLDLVKLRETLSAIRSDEVRPELLKLQQKTMNLIGELLDSVNLPKAKNDDAADEANSAAFETPASDGDNRVDDENNAQETSHYTFNRLYSEDVDYEQILQQQKSTPSILLVEDDAISAQLTKKLLNHYKVKVDVAANGRVAFASLSNRHYSLVLMDVTLPDTNGIYIVDQVCTTDGPNKDTPIVMLSGRKDKITVQQAVERGAKGYIVKPLYKESLEKLFEKFGLNIVAK</sequence>
<dbReference type="Gene3D" id="3.40.50.2300">
    <property type="match status" value="1"/>
</dbReference>
<dbReference type="InterPro" id="IPR052048">
    <property type="entry name" value="ST_Response_Regulator"/>
</dbReference>
<dbReference type="Proteomes" id="UP001596364">
    <property type="component" value="Unassembled WGS sequence"/>
</dbReference>
<protein>
    <submittedName>
        <fullName evidence="4">Response regulator</fullName>
    </submittedName>
</protein>
<gene>
    <name evidence="4" type="ORF">ACFP85_13960</name>
</gene>
<dbReference type="CDD" id="cd17546">
    <property type="entry name" value="REC_hyHK_CKI1_RcsC-like"/>
    <property type="match status" value="1"/>
</dbReference>
<feature type="modified residue" description="4-aspartylphosphate" evidence="1">
    <location>
        <position position="353"/>
    </location>
</feature>
<evidence type="ECO:0000259" key="3">
    <source>
        <dbReference type="PROSITE" id="PS50110"/>
    </source>
</evidence>
<keyword evidence="1" id="KW-0597">Phosphoprotein</keyword>
<dbReference type="RefSeq" id="WP_131258416.1">
    <property type="nucleotide sequence ID" value="NZ_JBHSUS010000001.1"/>
</dbReference>
<keyword evidence="5" id="KW-1185">Reference proteome</keyword>
<accession>A0ABW1XMC3</accession>
<feature type="domain" description="Response regulatory" evidence="3">
    <location>
        <begin position="304"/>
        <end position="421"/>
    </location>
</feature>
<dbReference type="Pfam" id="PF00072">
    <property type="entry name" value="Response_reg"/>
    <property type="match status" value="1"/>
</dbReference>
<reference evidence="5" key="1">
    <citation type="journal article" date="2019" name="Int. J. Syst. Evol. Microbiol.">
        <title>The Global Catalogue of Microorganisms (GCM) 10K type strain sequencing project: providing services to taxonomists for standard genome sequencing and annotation.</title>
        <authorList>
            <consortium name="The Broad Institute Genomics Platform"/>
            <consortium name="The Broad Institute Genome Sequencing Center for Infectious Disease"/>
            <person name="Wu L."/>
            <person name="Ma J."/>
        </authorList>
    </citation>
    <scope>NUCLEOTIDE SEQUENCE [LARGE SCALE GENOMIC DNA]</scope>
    <source>
        <strain evidence="5">CGMCC 1.16031</strain>
    </source>
</reference>
<dbReference type="InterPro" id="IPR011006">
    <property type="entry name" value="CheY-like_superfamily"/>
</dbReference>
<dbReference type="PANTHER" id="PTHR43228">
    <property type="entry name" value="TWO-COMPONENT RESPONSE REGULATOR"/>
    <property type="match status" value="1"/>
</dbReference>
<dbReference type="SMART" id="SM00448">
    <property type="entry name" value="REC"/>
    <property type="match status" value="1"/>
</dbReference>
<evidence type="ECO:0000256" key="2">
    <source>
        <dbReference type="SAM" id="MobiDB-lite"/>
    </source>
</evidence>
<evidence type="ECO:0000256" key="1">
    <source>
        <dbReference type="PROSITE-ProRule" id="PRU00169"/>
    </source>
</evidence>
<dbReference type="PANTHER" id="PTHR43228:SF1">
    <property type="entry name" value="TWO-COMPONENT RESPONSE REGULATOR ARR22"/>
    <property type="match status" value="1"/>
</dbReference>
<feature type="region of interest" description="Disordered" evidence="2">
    <location>
        <begin position="245"/>
        <end position="274"/>
    </location>
</feature>
<organism evidence="4 5">
    <name type="scientific">Pseudobowmanella zhangzhouensis</name>
    <dbReference type="NCBI Taxonomy" id="1537679"/>
    <lineage>
        <taxon>Bacteria</taxon>
        <taxon>Pseudomonadati</taxon>
        <taxon>Pseudomonadota</taxon>
        <taxon>Gammaproteobacteria</taxon>
        <taxon>Alteromonadales</taxon>
        <taxon>Alteromonadaceae</taxon>
    </lineage>
</organism>
<proteinExistence type="predicted"/>
<comment type="caution">
    <text evidence="4">The sequence shown here is derived from an EMBL/GenBank/DDBJ whole genome shotgun (WGS) entry which is preliminary data.</text>
</comment>
<dbReference type="InterPro" id="IPR001789">
    <property type="entry name" value="Sig_transdc_resp-reg_receiver"/>
</dbReference>